<evidence type="ECO:0000313" key="1">
    <source>
        <dbReference type="EMBL" id="KAK9958725.1"/>
    </source>
</evidence>
<dbReference type="Pfam" id="PF24569">
    <property type="entry name" value="CFAP161"/>
    <property type="match status" value="1"/>
</dbReference>
<protein>
    <recommendedName>
        <fullName evidence="3">Cilia- and flagella-associated protein 161</fullName>
    </recommendedName>
</protein>
<keyword evidence="2" id="KW-1185">Reference proteome</keyword>
<evidence type="ECO:0000313" key="2">
    <source>
        <dbReference type="Proteomes" id="UP001479290"/>
    </source>
</evidence>
<dbReference type="Proteomes" id="UP001479290">
    <property type="component" value="Unassembled WGS sequence"/>
</dbReference>
<dbReference type="GO" id="GO:0031514">
    <property type="term" value="C:motile cilium"/>
    <property type="evidence" value="ECO:0007669"/>
    <property type="project" value="TreeGrafter"/>
</dbReference>
<comment type="caution">
    <text evidence="1">The sequence shown here is derived from an EMBL/GenBank/DDBJ whole genome shotgun (WGS) entry which is preliminary data.</text>
</comment>
<organism evidence="1 2">
    <name type="scientific">Culter alburnus</name>
    <name type="common">Topmouth culter</name>
    <dbReference type="NCBI Taxonomy" id="194366"/>
    <lineage>
        <taxon>Eukaryota</taxon>
        <taxon>Metazoa</taxon>
        <taxon>Chordata</taxon>
        <taxon>Craniata</taxon>
        <taxon>Vertebrata</taxon>
        <taxon>Euteleostomi</taxon>
        <taxon>Actinopterygii</taxon>
        <taxon>Neopterygii</taxon>
        <taxon>Teleostei</taxon>
        <taxon>Ostariophysi</taxon>
        <taxon>Cypriniformes</taxon>
        <taxon>Xenocyprididae</taxon>
        <taxon>Xenocypridinae</taxon>
        <taxon>Culter</taxon>
    </lineage>
</organism>
<dbReference type="EMBL" id="JAWDJR010000018">
    <property type="protein sequence ID" value="KAK9958725.1"/>
    <property type="molecule type" value="Genomic_DNA"/>
</dbReference>
<dbReference type="GO" id="GO:0060271">
    <property type="term" value="P:cilium assembly"/>
    <property type="evidence" value="ECO:0007669"/>
    <property type="project" value="TreeGrafter"/>
</dbReference>
<dbReference type="AlphaFoldDB" id="A0AAW1ZBH1"/>
<dbReference type="PANTHER" id="PTHR24274">
    <property type="entry name" value="CILIA- AND FLAGELLA-ASSOCIATED PROTEIN 161"/>
    <property type="match status" value="1"/>
</dbReference>
<reference evidence="1 2" key="1">
    <citation type="submission" date="2024-05" db="EMBL/GenBank/DDBJ databases">
        <title>A high-quality chromosomal-level genome assembly of Topmouth culter (Culter alburnus).</title>
        <authorList>
            <person name="Zhao H."/>
        </authorList>
    </citation>
    <scope>NUCLEOTIDE SEQUENCE [LARGE SCALE GENOMIC DNA]</scope>
    <source>
        <strain evidence="1">CATC2023</strain>
        <tissue evidence="1">Muscle</tissue>
    </source>
</reference>
<proteinExistence type="predicted"/>
<accession>A0AAW1ZBH1</accession>
<dbReference type="InterPro" id="IPR055325">
    <property type="entry name" value="CF161"/>
</dbReference>
<name>A0AAW1ZBH1_CULAL</name>
<evidence type="ECO:0008006" key="3">
    <source>
        <dbReference type="Google" id="ProtNLM"/>
    </source>
</evidence>
<sequence length="304" mass="34357">MANVRTYNTRVRVGNWKEDVTLEEETLKNFLLQKDRGELTVQKEGALRQNILKPVSLSVSQDGFLHFGDTIMLVNSGEHDQRDSCVLSIIADSSNIAPHSQTNSVPRLLGPLQVGGSHSMAPCVRNAFIITSVDGTSDGEVLRYDQSFALRTTAGFAGELFLASDHRTFLKCAKKSRLQELSLVEEFDFLCWWKVIYFDPQERLENEGYPVQVNSKVLISHCKTNQCLAALGNHILWTPFGKEYELTAHTFLDSHKAEQDNNHWLFFTAHPANQNQSLMQLQQDTVITDEHGENQEDTQVKECS</sequence>
<gene>
    <name evidence="1" type="ORF">ABG768_010830</name>
</gene>
<dbReference type="PANTHER" id="PTHR24274:SF1">
    <property type="entry name" value="CILIA- AND FLAGELLA-ASSOCIATED PROTEIN 161"/>
    <property type="match status" value="1"/>
</dbReference>